<dbReference type="Gene3D" id="3.40.50.300">
    <property type="entry name" value="P-loop containing nucleotide triphosphate hydrolases"/>
    <property type="match status" value="1"/>
</dbReference>
<evidence type="ECO:0000313" key="4">
    <source>
        <dbReference type="EMBL" id="CAE0634370.1"/>
    </source>
</evidence>
<dbReference type="Pfam" id="PF00685">
    <property type="entry name" value="Sulfotransfer_1"/>
    <property type="match status" value="1"/>
</dbReference>
<dbReference type="EMBL" id="HBIU01028413">
    <property type="protein sequence ID" value="CAE0634371.1"/>
    <property type="molecule type" value="Transcribed_RNA"/>
</dbReference>
<dbReference type="InterPro" id="IPR000863">
    <property type="entry name" value="Sulfotransferase_dom"/>
</dbReference>
<proteinExistence type="inferred from homology"/>
<dbReference type="AlphaFoldDB" id="A0A6V3BMT7"/>
<comment type="similarity">
    <text evidence="1">Belongs to the sulfotransferase 1 family.</text>
</comment>
<dbReference type="InterPro" id="IPR027417">
    <property type="entry name" value="P-loop_NTPase"/>
</dbReference>
<evidence type="ECO:0000259" key="3">
    <source>
        <dbReference type="Pfam" id="PF00685"/>
    </source>
</evidence>
<name>A0A6V3BMT7_HETAK</name>
<feature type="domain" description="Sulfotransferase" evidence="3">
    <location>
        <begin position="58"/>
        <end position="306"/>
    </location>
</feature>
<protein>
    <recommendedName>
        <fullName evidence="3">Sulfotransferase domain-containing protein</fullName>
    </recommendedName>
</protein>
<keyword evidence="2" id="KW-0808">Transferase</keyword>
<dbReference type="EMBL" id="HBIU01028412">
    <property type="protein sequence ID" value="CAE0634370.1"/>
    <property type="molecule type" value="Transcribed_RNA"/>
</dbReference>
<dbReference type="GO" id="GO:0008146">
    <property type="term" value="F:sulfotransferase activity"/>
    <property type="evidence" value="ECO:0007669"/>
    <property type="project" value="InterPro"/>
</dbReference>
<dbReference type="SUPFAM" id="SSF52540">
    <property type="entry name" value="P-loop containing nucleoside triphosphate hydrolases"/>
    <property type="match status" value="1"/>
</dbReference>
<evidence type="ECO:0000313" key="5">
    <source>
        <dbReference type="EMBL" id="CAE0634371.1"/>
    </source>
</evidence>
<gene>
    <name evidence="4" type="ORF">HAKA00212_LOCUS13086</name>
    <name evidence="5" type="ORF">HAKA00212_LOCUS13087</name>
</gene>
<dbReference type="PANTHER" id="PTHR11783">
    <property type="entry name" value="SULFOTRANSFERASE SULT"/>
    <property type="match status" value="1"/>
</dbReference>
<evidence type="ECO:0000256" key="2">
    <source>
        <dbReference type="ARBA" id="ARBA00022679"/>
    </source>
</evidence>
<organism evidence="4">
    <name type="scientific">Heterosigma akashiwo</name>
    <name type="common">Chromophytic alga</name>
    <name type="synonym">Heterosigma carterae</name>
    <dbReference type="NCBI Taxonomy" id="2829"/>
    <lineage>
        <taxon>Eukaryota</taxon>
        <taxon>Sar</taxon>
        <taxon>Stramenopiles</taxon>
        <taxon>Ochrophyta</taxon>
        <taxon>Raphidophyceae</taxon>
        <taxon>Chattonellales</taxon>
        <taxon>Chattonellaceae</taxon>
        <taxon>Heterosigma</taxon>
    </lineage>
</organism>
<accession>A0A6V3BMT7</accession>
<reference evidence="4" key="1">
    <citation type="submission" date="2021-01" db="EMBL/GenBank/DDBJ databases">
        <authorList>
            <person name="Corre E."/>
            <person name="Pelletier E."/>
            <person name="Niang G."/>
            <person name="Scheremetjew M."/>
            <person name="Finn R."/>
            <person name="Kale V."/>
            <person name="Holt S."/>
            <person name="Cochrane G."/>
            <person name="Meng A."/>
            <person name="Brown T."/>
            <person name="Cohen L."/>
        </authorList>
    </citation>
    <scope>NUCLEOTIDE SEQUENCE</scope>
    <source>
        <strain evidence="4">CCMP3107</strain>
    </source>
</reference>
<sequence length="317" mass="35529">MDASSLNIDQEAKTVQWGPADNIADIRYDLNSIRGINQCPLLEESKIEDLINTFESRPDDVFICTYVKAGTTWTQQICHLLRNGGEQGEQTYAESSPWLEAVTSPILSQWEATGHSLESIATMEGPRFFKTHANIQDLPGGVERPKVIYVCRNPKDVVVSLLNHAKDKPCFGFNGDLGKMLQFFMEGTCENGSWFKHVLDWWNASQNNDRILFLHYEQMMEDPAAAITKIAEFINIELTEELLAKVVEKSSLKSMKSNSAVTSQMAKFGITAHIRKGGAGGWRNHFTVRQSELFDLCYGELMKGTGLEMDFGDGVSM</sequence>
<evidence type="ECO:0000256" key="1">
    <source>
        <dbReference type="ARBA" id="ARBA00005771"/>
    </source>
</evidence>